<reference evidence="3 4" key="1">
    <citation type="submission" date="2015-09" db="EMBL/GenBank/DDBJ databases">
        <title>Genome sequence of ICMP 11288.</title>
        <authorList>
            <person name="Visnovsky S."/>
            <person name="Lu A."/>
            <person name="Panda P."/>
            <person name="Pitman A."/>
        </authorList>
    </citation>
    <scope>NUCLEOTIDE SEQUENCE [LARGE SCALE GENOMIC DNA]</scope>
    <source>
        <strain evidence="3 4">ICMP 11288</strain>
    </source>
</reference>
<dbReference type="Proteomes" id="UP000054197">
    <property type="component" value="Unassembled WGS sequence"/>
</dbReference>
<evidence type="ECO:0000256" key="2">
    <source>
        <dbReference type="SAM" id="Phobius"/>
    </source>
</evidence>
<keyword evidence="2" id="KW-1133">Transmembrane helix</keyword>
<evidence type="ECO:0000313" key="4">
    <source>
        <dbReference type="Proteomes" id="UP000054197"/>
    </source>
</evidence>
<feature type="region of interest" description="Disordered" evidence="1">
    <location>
        <begin position="248"/>
        <end position="276"/>
    </location>
</feature>
<dbReference type="AlphaFoldDB" id="A0A0W0HT10"/>
<feature type="transmembrane region" description="Helical" evidence="2">
    <location>
        <begin position="97"/>
        <end position="120"/>
    </location>
</feature>
<feature type="transmembrane region" description="Helical" evidence="2">
    <location>
        <begin position="39"/>
        <end position="60"/>
    </location>
</feature>
<keyword evidence="2" id="KW-0472">Membrane</keyword>
<evidence type="ECO:0000256" key="1">
    <source>
        <dbReference type="SAM" id="MobiDB-lite"/>
    </source>
</evidence>
<comment type="caution">
    <text evidence="3">The sequence shown here is derived from an EMBL/GenBank/DDBJ whole genome shotgun (WGS) entry which is preliminary data.</text>
</comment>
<gene>
    <name evidence="3" type="ORF">AO063_14080</name>
</gene>
<proteinExistence type="predicted"/>
<sequence>MGLLIIVPLLVSGYLVCLRHPFFYLRLHRFQGQLLYLQVARLGMLCLIAATFLSAALLTLSKQTAFIAGHEVAADYSQKLGTLLVQLDIANEKNCTLWVFMLQAGMTALAIPFFWARLYVRMKKRMLKLETDTQLYHVLSLGILEGTPFKLLLRESIVKCVPCMFSLSDRKVYVGIVLFAGTPTESEGVGQGFSLVPILSGYRDKDTLEVTLHTHYSPTNRPRPILLVQENVVSATRFDFTTWTRSQSRRSRKAQQGQFHLHRPARRPVEASRICA</sequence>
<accession>A0A0W0HT10</accession>
<protein>
    <submittedName>
        <fullName evidence="3">Uncharacterized protein</fullName>
    </submittedName>
</protein>
<dbReference type="RefSeq" id="WP_058420657.1">
    <property type="nucleotide sequence ID" value="NZ_LKEF01000023.1"/>
</dbReference>
<keyword evidence="2" id="KW-0812">Transmembrane</keyword>
<organism evidence="3 4">
    <name type="scientific">Pseudomonas fluorescens ICMP 11288</name>
    <dbReference type="NCBI Taxonomy" id="1198309"/>
    <lineage>
        <taxon>Bacteria</taxon>
        <taxon>Pseudomonadati</taxon>
        <taxon>Pseudomonadota</taxon>
        <taxon>Gammaproteobacteria</taxon>
        <taxon>Pseudomonadales</taxon>
        <taxon>Pseudomonadaceae</taxon>
        <taxon>Pseudomonas</taxon>
    </lineage>
</organism>
<dbReference type="EMBL" id="LKEF01000023">
    <property type="protein sequence ID" value="KTB64016.1"/>
    <property type="molecule type" value="Genomic_DNA"/>
</dbReference>
<evidence type="ECO:0000313" key="3">
    <source>
        <dbReference type="EMBL" id="KTB64016.1"/>
    </source>
</evidence>
<name>A0A0W0HT10_PSEFL</name>
<feature type="transmembrane region" description="Helical" evidence="2">
    <location>
        <begin position="6"/>
        <end position="27"/>
    </location>
</feature>